<dbReference type="Proteomes" id="UP000798662">
    <property type="component" value="Chromosome 2"/>
</dbReference>
<dbReference type="EMBL" id="CM020619">
    <property type="protein sequence ID" value="KAK1865304.1"/>
    <property type="molecule type" value="Genomic_DNA"/>
</dbReference>
<evidence type="ECO:0000313" key="2">
    <source>
        <dbReference type="Proteomes" id="UP000798662"/>
    </source>
</evidence>
<name>A0ACC3C5A5_PYRYE</name>
<keyword evidence="2" id="KW-1185">Reference proteome</keyword>
<evidence type="ECO:0000313" key="1">
    <source>
        <dbReference type="EMBL" id="KAK1865304.1"/>
    </source>
</evidence>
<comment type="caution">
    <text evidence="1">The sequence shown here is derived from an EMBL/GenBank/DDBJ whole genome shotgun (WGS) entry which is preliminary data.</text>
</comment>
<sequence length="290" mass="30004">MTGGAPPPSLFAFACPAVGLFRGRAGAPPPLGRCRGAPSRLPAGPSRTHRRAAAAAAAAGGVMLAKGFSPQTPDGEDAPPPPSTAASSPIPQGPPRTPDDDGGEWKPLGPTLRQMRATADGVDMAVGDDGVRSPDAGVLPQRVADRMGRRMAVLGGVPFFVGVAVFLVYFLLAYRYDVRVIPVFVGYSTLFTFGGALVGVTYGIMSASWDEEVEGSFWGWQEAKLNVLRAKEGLTTARGREVREEAYARSEEAALKREREDRAAAAAAAADGGGGKGKPKGGKGKGKGSN</sequence>
<gene>
    <name evidence="1" type="ORF">I4F81_007837</name>
</gene>
<accession>A0ACC3C5A5</accession>
<protein>
    <submittedName>
        <fullName evidence="1">Uncharacterized protein</fullName>
    </submittedName>
</protein>
<organism evidence="1 2">
    <name type="scientific">Pyropia yezoensis</name>
    <name type="common">Susabi-nori</name>
    <name type="synonym">Porphyra yezoensis</name>
    <dbReference type="NCBI Taxonomy" id="2788"/>
    <lineage>
        <taxon>Eukaryota</taxon>
        <taxon>Rhodophyta</taxon>
        <taxon>Bangiophyceae</taxon>
        <taxon>Bangiales</taxon>
        <taxon>Bangiaceae</taxon>
        <taxon>Pyropia</taxon>
    </lineage>
</organism>
<proteinExistence type="predicted"/>
<reference evidence="1" key="1">
    <citation type="submission" date="2019-11" db="EMBL/GenBank/DDBJ databases">
        <title>Nori genome reveals adaptations in red seaweeds to the harsh intertidal environment.</title>
        <authorList>
            <person name="Wang D."/>
            <person name="Mao Y."/>
        </authorList>
    </citation>
    <scope>NUCLEOTIDE SEQUENCE</scope>
    <source>
        <tissue evidence="1">Gametophyte</tissue>
    </source>
</reference>